<evidence type="ECO:0000256" key="1">
    <source>
        <dbReference type="ARBA" id="ARBA00004651"/>
    </source>
</evidence>
<dbReference type="Pfam" id="PF03631">
    <property type="entry name" value="Virul_fac_BrkB"/>
    <property type="match status" value="1"/>
</dbReference>
<feature type="transmembrane region" description="Helical" evidence="6">
    <location>
        <begin position="36"/>
        <end position="60"/>
    </location>
</feature>
<protein>
    <submittedName>
        <fullName evidence="7">YihY/virulence factor BrkB family protein</fullName>
    </submittedName>
</protein>
<evidence type="ECO:0000256" key="3">
    <source>
        <dbReference type="ARBA" id="ARBA00022692"/>
    </source>
</evidence>
<dbReference type="EMBL" id="CP091139">
    <property type="protein sequence ID" value="UUT35186.1"/>
    <property type="molecule type" value="Genomic_DNA"/>
</dbReference>
<keyword evidence="2" id="KW-1003">Cell membrane</keyword>
<keyword evidence="8" id="KW-1185">Reference proteome</keyword>
<evidence type="ECO:0000313" key="7">
    <source>
        <dbReference type="EMBL" id="UUT35186.1"/>
    </source>
</evidence>
<proteinExistence type="predicted"/>
<evidence type="ECO:0000256" key="6">
    <source>
        <dbReference type="SAM" id="Phobius"/>
    </source>
</evidence>
<accession>A0ABY5NJC9</accession>
<sequence>MRERMRKITAWALSLKPVRAFLHYTEHRGPQLADAITYRTLFSVFAAVLLGFSAAAAWLAGNPDAMRRLETTVNAVIPGLVGSGGLVDPSTITAPTGLTIAGIVGLVGLVGAALGAISSTRTALRTLADQIHDDVFFVWVLPAQPGAGDRDRRRVRGLRRCHVPGLPARGRGA</sequence>
<evidence type="ECO:0000256" key="4">
    <source>
        <dbReference type="ARBA" id="ARBA00022989"/>
    </source>
</evidence>
<keyword evidence="3 6" id="KW-0812">Transmembrane</keyword>
<dbReference type="InterPro" id="IPR017039">
    <property type="entry name" value="Virul_fac_BrkB"/>
</dbReference>
<gene>
    <name evidence="7" type="ORF">L2X98_33665</name>
</gene>
<organism evidence="7 8">
    <name type="scientific">Microbacterium elymi</name>
    <dbReference type="NCBI Taxonomy" id="2909587"/>
    <lineage>
        <taxon>Bacteria</taxon>
        <taxon>Bacillati</taxon>
        <taxon>Actinomycetota</taxon>
        <taxon>Actinomycetes</taxon>
        <taxon>Micrococcales</taxon>
        <taxon>Microbacteriaceae</taxon>
        <taxon>Microbacterium</taxon>
    </lineage>
</organism>
<dbReference type="Proteomes" id="UP001054811">
    <property type="component" value="Chromosome"/>
</dbReference>
<evidence type="ECO:0000256" key="2">
    <source>
        <dbReference type="ARBA" id="ARBA00022475"/>
    </source>
</evidence>
<name>A0ABY5NJC9_9MICO</name>
<keyword evidence="4 6" id="KW-1133">Transmembrane helix</keyword>
<comment type="subcellular location">
    <subcellularLocation>
        <location evidence="1">Cell membrane</location>
        <topology evidence="1">Multi-pass membrane protein</topology>
    </subcellularLocation>
</comment>
<dbReference type="RefSeq" id="WP_259611739.1">
    <property type="nucleotide sequence ID" value="NZ_CP091139.2"/>
</dbReference>
<feature type="transmembrane region" description="Helical" evidence="6">
    <location>
        <begin position="98"/>
        <end position="117"/>
    </location>
</feature>
<evidence type="ECO:0000313" key="8">
    <source>
        <dbReference type="Proteomes" id="UP001054811"/>
    </source>
</evidence>
<reference evidence="7" key="1">
    <citation type="submission" date="2022-01" db="EMBL/GenBank/DDBJ databases">
        <title>Microbacterium eymi and Microbacterium rhizovicinus sp. nov., isolated from the rhizospheric soil of Elymus tsukushiensis, a plant native to the Dokdo Islands, Republic of Korea.</title>
        <authorList>
            <person name="Hwang Y.J."/>
        </authorList>
    </citation>
    <scope>NUCLEOTIDE SEQUENCE</scope>
    <source>
        <strain evidence="7">KUDC0405</strain>
    </source>
</reference>
<keyword evidence="5 6" id="KW-0472">Membrane</keyword>
<evidence type="ECO:0000256" key="5">
    <source>
        <dbReference type="ARBA" id="ARBA00023136"/>
    </source>
</evidence>